<proteinExistence type="predicted"/>
<name>A0A8D8GXM7_CULPI</name>
<accession>A0A8D8GXM7</accession>
<sequence length="111" mass="12553">MSINLMRDDGGGDLRAFWTANQAMIALKKSEQSKSLKLHCQPNFFSQFSDLETFPHSNCYILGSLKPGRFLLTESHTLFQCTRFINTFASFPGPAWAVSLKHLSSYRCARS</sequence>
<dbReference type="AlphaFoldDB" id="A0A8D8GXM7"/>
<dbReference type="EMBL" id="HBUE01188219">
    <property type="protein sequence ID" value="CAG6523725.1"/>
    <property type="molecule type" value="Transcribed_RNA"/>
</dbReference>
<dbReference type="EMBL" id="HBUE01294018">
    <property type="protein sequence ID" value="CAG6575400.1"/>
    <property type="molecule type" value="Transcribed_RNA"/>
</dbReference>
<evidence type="ECO:0000313" key="1">
    <source>
        <dbReference type="EMBL" id="CAG6523725.1"/>
    </source>
</evidence>
<protein>
    <submittedName>
        <fullName evidence="1">(northern house mosquito) hypothetical protein</fullName>
    </submittedName>
</protein>
<organism evidence="1">
    <name type="scientific">Culex pipiens</name>
    <name type="common">House mosquito</name>
    <dbReference type="NCBI Taxonomy" id="7175"/>
    <lineage>
        <taxon>Eukaryota</taxon>
        <taxon>Metazoa</taxon>
        <taxon>Ecdysozoa</taxon>
        <taxon>Arthropoda</taxon>
        <taxon>Hexapoda</taxon>
        <taxon>Insecta</taxon>
        <taxon>Pterygota</taxon>
        <taxon>Neoptera</taxon>
        <taxon>Endopterygota</taxon>
        <taxon>Diptera</taxon>
        <taxon>Nematocera</taxon>
        <taxon>Culicoidea</taxon>
        <taxon>Culicidae</taxon>
        <taxon>Culicinae</taxon>
        <taxon>Culicini</taxon>
        <taxon>Culex</taxon>
        <taxon>Culex</taxon>
    </lineage>
</organism>
<reference evidence="1" key="1">
    <citation type="submission" date="2021-05" db="EMBL/GenBank/DDBJ databases">
        <authorList>
            <person name="Alioto T."/>
            <person name="Alioto T."/>
            <person name="Gomez Garrido J."/>
        </authorList>
    </citation>
    <scope>NUCLEOTIDE SEQUENCE</scope>
</reference>